<evidence type="ECO:0000313" key="3">
    <source>
        <dbReference type="EMBL" id="CRH02325.1"/>
    </source>
</evidence>
<dbReference type="OrthoDB" id="366185at2759"/>
<dbReference type="KEGG" id="prel:PRELSG_1405500"/>
<feature type="compositionally biased region" description="Low complexity" evidence="1">
    <location>
        <begin position="192"/>
        <end position="209"/>
    </location>
</feature>
<dbReference type="Proteomes" id="UP000220158">
    <property type="component" value="Chromosome 14"/>
</dbReference>
<sequence>MDYRGIRKRKDAKDNEINLQNEDIFIKETTRNTSWSNSFTKIESENKNFNNNSSHINIKPNLRRNYSSESRKSEKKKSGIFNSSNISSLSNNCMKSFNNMLNNINYSMKNTNNNNLSTISNNTFYGNQVRNINYSTNVNNLNNLKNTQDKINLENNRGTNDSSLFNNLDNYSYTKNDKKSERYYNSDKQIMNNDKITDNNNKFNNNSNRGNDEKQCGEVLNSKNLENFLNNKEMLNKNYHITGFGNNSINEINNLRNITNDQTYFTCLDNLLRNHGNIDSNEMIKYNDKNINCLNDIIFLDIYRAYNVLNYMQYKINVIILTIKFIGKKIKRKHVPEEVVISLEFLNFCVRNLGLYFVRFIDESFMKKLGKLLRTTTLKKSLTKNVKSKLSKFLIVPIIHPGVATDPRLHFIKRKILFMMQLWHDSFILHQNVASAIFSEYKSLKEKGVSFPVINKSEKFLVKNAETSPSFSDDNILHELPLNLTQINNIMKSLKDIQKMNHDEERTKCINIVSTFKENIIQCINKLSDYKGNTNVSVTLNSLLYINDQIGVLNRLEEEKKEKEEKEKQQEIEKEKETEHEYEHEKKKKKKKKKRNLELNNINDIIFNKYDPWNNERIDKNNEECKTDKTFFNKSLGNFSNTSDGNPLGSLFNNENVFSFFKDEEKEKNETVNENNFIYDKYSVFNELNFNNDKNYICSKKKEELDIFNKNDDNQENVIRNNLYHIKIENEKQNCEITNNSTMNNQKYNEKISKLDEVNNSDFNINEVNDLNYTNHKYVNNENSKISILRECSNNNVNQLNNFDKDKRDIDLSVTDNDCKKTEKEENNYSLYHSTNKNNFEIENYNVNISKERHCNFEKKISFNNVDEISNNIENNVTGEDDYNSNTKTENKYMNINYVNVETLNIRYIKEKNSNDVSSYNESQNDSFNYLINRENSNGGINKLLHSDNKSKKKIVEKEIYEKEKYARDNFDENNYDYLFETFDFNTINNNCDKVDINKKKNDFLENSNEKRDDIFLSNENEYENNIYFTKEKDNVDLYEQNENNLNNDKFKEKHDEENISMNNIIKKFHSVEKFENKSTVLDAHNMNLQEIEKDFTSLENIDKKNYTFSLEEANNETININENIDPINVDIQNENNSMNISEKNMNKLNSNDNCCCDEQRYNSKNDINISGIQEELNSESVELKRNDDNYNNLENDHIIKDQNSSSEKVDDISNADSNDINFDEIDEITKALDDINDNFENMNIYKFDH</sequence>
<feature type="region of interest" description="Disordered" evidence="1">
    <location>
        <begin position="46"/>
        <end position="81"/>
    </location>
</feature>
<dbReference type="AlphaFoldDB" id="A0A1J1HB92"/>
<feature type="domain" description="VHS" evidence="2">
    <location>
        <begin position="323"/>
        <end position="452"/>
    </location>
</feature>
<proteinExistence type="predicted"/>
<dbReference type="RefSeq" id="XP_028534846.1">
    <property type="nucleotide sequence ID" value="XM_028679098.1"/>
</dbReference>
<dbReference type="EMBL" id="LN835309">
    <property type="protein sequence ID" value="CRH02325.1"/>
    <property type="molecule type" value="Genomic_DNA"/>
</dbReference>
<evidence type="ECO:0000256" key="1">
    <source>
        <dbReference type="SAM" id="MobiDB-lite"/>
    </source>
</evidence>
<evidence type="ECO:0000259" key="2">
    <source>
        <dbReference type="PROSITE" id="PS50179"/>
    </source>
</evidence>
<feature type="compositionally biased region" description="Low complexity" evidence="1">
    <location>
        <begin position="47"/>
        <end position="59"/>
    </location>
</feature>
<dbReference type="OMA" id="IYRAYNV"/>
<feature type="compositionally biased region" description="Basic and acidic residues" evidence="1">
    <location>
        <begin position="559"/>
        <end position="585"/>
    </location>
</feature>
<dbReference type="InterPro" id="IPR002014">
    <property type="entry name" value="VHS_dom"/>
</dbReference>
<keyword evidence="4" id="KW-1185">Reference proteome</keyword>
<name>A0A1J1HB92_PLARL</name>
<reference evidence="3 4" key="1">
    <citation type="submission" date="2015-04" db="EMBL/GenBank/DDBJ databases">
        <authorList>
            <consortium name="Pathogen Informatics"/>
        </authorList>
    </citation>
    <scope>NUCLEOTIDE SEQUENCE [LARGE SCALE GENOMIC DNA]</scope>
    <source>
        <strain evidence="3 4">SGS1</strain>
    </source>
</reference>
<feature type="region of interest" description="Disordered" evidence="1">
    <location>
        <begin position="559"/>
        <end position="593"/>
    </location>
</feature>
<feature type="region of interest" description="Disordered" evidence="1">
    <location>
        <begin position="192"/>
        <end position="213"/>
    </location>
</feature>
<accession>A0A1J1HB92</accession>
<dbReference type="GeneID" id="39738485"/>
<dbReference type="InterPro" id="IPR008942">
    <property type="entry name" value="ENTH_VHS"/>
</dbReference>
<evidence type="ECO:0000313" key="4">
    <source>
        <dbReference type="Proteomes" id="UP000220158"/>
    </source>
</evidence>
<organism evidence="3 4">
    <name type="scientific">Plasmodium relictum</name>
    <dbReference type="NCBI Taxonomy" id="85471"/>
    <lineage>
        <taxon>Eukaryota</taxon>
        <taxon>Sar</taxon>
        <taxon>Alveolata</taxon>
        <taxon>Apicomplexa</taxon>
        <taxon>Aconoidasida</taxon>
        <taxon>Haemosporida</taxon>
        <taxon>Plasmodiidae</taxon>
        <taxon>Plasmodium</taxon>
        <taxon>Plasmodium (Haemamoeba)</taxon>
    </lineage>
</organism>
<gene>
    <name evidence="3" type="ORF">PRELSG_1405500</name>
</gene>
<dbReference type="GO" id="GO:0043130">
    <property type="term" value="F:ubiquitin binding"/>
    <property type="evidence" value="ECO:0007669"/>
    <property type="project" value="InterPro"/>
</dbReference>
<dbReference type="VEuPathDB" id="PlasmoDB:PRELSG_1405500"/>
<dbReference type="GO" id="GO:0035091">
    <property type="term" value="F:phosphatidylinositol binding"/>
    <property type="evidence" value="ECO:0007669"/>
    <property type="project" value="InterPro"/>
</dbReference>
<dbReference type="PROSITE" id="PS50179">
    <property type="entry name" value="VHS"/>
    <property type="match status" value="1"/>
</dbReference>
<dbReference type="SUPFAM" id="SSF48464">
    <property type="entry name" value="ENTH/VHS domain"/>
    <property type="match status" value="1"/>
</dbReference>
<protein>
    <recommendedName>
        <fullName evidence="2">VHS domain-containing protein</fullName>
    </recommendedName>
</protein>